<dbReference type="Proteomes" id="UP000818029">
    <property type="component" value="Chromosome A04"/>
</dbReference>
<accession>A0A1U8NFJ6</accession>
<evidence type="ECO:0000313" key="2">
    <source>
        <dbReference type="Proteomes" id="UP000818029"/>
    </source>
</evidence>
<dbReference type="SUPFAM" id="SSF56219">
    <property type="entry name" value="DNase I-like"/>
    <property type="match status" value="1"/>
</dbReference>
<dbReference type="KEGG" id="ghi:107947742"/>
<dbReference type="CDD" id="cd01650">
    <property type="entry name" value="RT_nLTR_like"/>
    <property type="match status" value="1"/>
</dbReference>
<dbReference type="GeneID" id="107947742"/>
<evidence type="ECO:0000313" key="3">
    <source>
        <dbReference type="RefSeq" id="XP_016737762.1"/>
    </source>
</evidence>
<sequence length="665" mass="76591">MKIFCWNCRGVGNPATVHELKQLLVANALNIVFLCETKIHSNGFSRIRSMCKMEGCMAINSEGKSGGIPLIWKEGVKVDVQNFSNHHIDSLVTVDENEVIRFTGFYGQVDPNLRSQSWDMLRRVKRTVKEGKGRRKPRKPMDEFSDILDELALIDIKTSNGCFTWFNNREGANLVKERLDRFLISKDMIKKLPFITTKVVHQSKLDYEVNLLNTIGCKPGEKRCDYRSCFRYDACWAKEMEARDIITHIWADKNSDILNKMDNTCEELERYWVQRARTQWLKEGDRNTRYFHVQATGRKKNNSIDRLKDMQGVWHEDKNEICHIVWNYFHDLFSSSIAPDEDIDLSFMPKCITDDTNSFLNSEFTDDEFIKVFKQMDPRKASGIDGLSGSFFKEHWSVVGGDVLRMCRDVLKGNKNLDYINETLLVMILKIKNPCEMTHFCLISLCRVIYKIISKALANQLKVVLPQCISQNQSAFIPGRMINDNVLVAHELMHYLRSSTNGPNKGCMIKLDMIKAYDRVEWSFLEKVMIRMGFSRENQHGEAEAFKRILHNFTRMSGQSINLDKSMVYFSPNTPTSQRVLLGDLLKMKVVDKLDGYLGLPISAGKKRSSTFLNTLDRLASRINSWSKRLLSNGGKEVFIKSVIQAIPTYAFSVFMAPKGLLEEI</sequence>
<reference evidence="2" key="1">
    <citation type="journal article" date="2020" name="Nat. Genet.">
        <title>Genomic diversifications of five Gossypium allopolyploid species and their impact on cotton improvement.</title>
        <authorList>
            <person name="Chen Z.J."/>
            <person name="Sreedasyam A."/>
            <person name="Ando A."/>
            <person name="Song Q."/>
            <person name="De Santiago L.M."/>
            <person name="Hulse-Kemp A.M."/>
            <person name="Ding M."/>
            <person name="Ye W."/>
            <person name="Kirkbride R.C."/>
            <person name="Jenkins J."/>
            <person name="Plott C."/>
            <person name="Lovell J."/>
            <person name="Lin Y.M."/>
            <person name="Vaughn R."/>
            <person name="Liu B."/>
            <person name="Simpson S."/>
            <person name="Scheffler B.E."/>
            <person name="Wen L."/>
            <person name="Saski C.A."/>
            <person name="Grover C.E."/>
            <person name="Hu G."/>
            <person name="Conover J.L."/>
            <person name="Carlson J.W."/>
            <person name="Shu S."/>
            <person name="Boston L.B."/>
            <person name="Williams M."/>
            <person name="Peterson D.G."/>
            <person name="McGee K."/>
            <person name="Jones D.C."/>
            <person name="Wendel J.F."/>
            <person name="Stelly D.M."/>
            <person name="Grimwood J."/>
            <person name="Schmutz J."/>
        </authorList>
    </citation>
    <scope>NUCLEOTIDE SEQUENCE [LARGE SCALE GENOMIC DNA]</scope>
    <source>
        <strain evidence="2">cv. TM-1</strain>
    </source>
</reference>
<dbReference type="AlphaFoldDB" id="A0A1U8NFJ6"/>
<evidence type="ECO:0000259" key="1">
    <source>
        <dbReference type="Pfam" id="PF00078"/>
    </source>
</evidence>
<keyword evidence="2" id="KW-1185">Reference proteome</keyword>
<dbReference type="InterPro" id="IPR052343">
    <property type="entry name" value="Retrotransposon-Effector_Assoc"/>
</dbReference>
<organism evidence="2 3">
    <name type="scientific">Gossypium hirsutum</name>
    <name type="common">Upland cotton</name>
    <name type="synonym">Gossypium mexicanum</name>
    <dbReference type="NCBI Taxonomy" id="3635"/>
    <lineage>
        <taxon>Eukaryota</taxon>
        <taxon>Viridiplantae</taxon>
        <taxon>Streptophyta</taxon>
        <taxon>Embryophyta</taxon>
        <taxon>Tracheophyta</taxon>
        <taxon>Spermatophyta</taxon>
        <taxon>Magnoliopsida</taxon>
        <taxon>eudicotyledons</taxon>
        <taxon>Gunneridae</taxon>
        <taxon>Pentapetalae</taxon>
        <taxon>rosids</taxon>
        <taxon>malvids</taxon>
        <taxon>Malvales</taxon>
        <taxon>Malvaceae</taxon>
        <taxon>Malvoideae</taxon>
        <taxon>Gossypium</taxon>
    </lineage>
</organism>
<dbReference type="Gene3D" id="3.60.10.10">
    <property type="entry name" value="Endonuclease/exonuclease/phosphatase"/>
    <property type="match status" value="1"/>
</dbReference>
<feature type="domain" description="Reverse transcriptase" evidence="1">
    <location>
        <begin position="442"/>
        <end position="545"/>
    </location>
</feature>
<dbReference type="InterPro" id="IPR036691">
    <property type="entry name" value="Endo/exonu/phosph_ase_sf"/>
</dbReference>
<protein>
    <recommendedName>
        <fullName evidence="1">Reverse transcriptase domain-containing protein</fullName>
    </recommendedName>
</protein>
<reference evidence="3" key="2">
    <citation type="submission" date="2025-08" db="UniProtKB">
        <authorList>
            <consortium name="RefSeq"/>
        </authorList>
    </citation>
    <scope>IDENTIFICATION</scope>
</reference>
<dbReference type="PANTHER" id="PTHR46890:SF48">
    <property type="entry name" value="RNA-DIRECTED DNA POLYMERASE"/>
    <property type="match status" value="1"/>
</dbReference>
<name>A0A1U8NFJ6_GOSHI</name>
<dbReference type="PaxDb" id="3635-A0A1U8NFJ6"/>
<dbReference type="STRING" id="3635.A0A1U8NFJ6"/>
<proteinExistence type="predicted"/>
<dbReference type="Pfam" id="PF00078">
    <property type="entry name" value="RVT_1"/>
    <property type="match status" value="1"/>
</dbReference>
<dbReference type="InterPro" id="IPR000477">
    <property type="entry name" value="RT_dom"/>
</dbReference>
<dbReference type="PANTHER" id="PTHR46890">
    <property type="entry name" value="NON-LTR RETROLELEMENT REVERSE TRANSCRIPTASE-LIKE PROTEIN-RELATED"/>
    <property type="match status" value="1"/>
</dbReference>
<dbReference type="RefSeq" id="XP_016737762.1">
    <property type="nucleotide sequence ID" value="XM_016882273.1"/>
</dbReference>
<gene>
    <name evidence="3" type="primary">LOC107947742</name>
</gene>